<dbReference type="Gene3D" id="2.60.40.10">
    <property type="entry name" value="Immunoglobulins"/>
    <property type="match status" value="1"/>
</dbReference>
<dbReference type="GO" id="GO:0055013">
    <property type="term" value="P:cardiac muscle cell development"/>
    <property type="evidence" value="ECO:0007669"/>
    <property type="project" value="UniProtKB-ARBA"/>
</dbReference>
<evidence type="ECO:0000313" key="4">
    <source>
        <dbReference type="Proteomes" id="UP000694580"/>
    </source>
</evidence>
<dbReference type="Proteomes" id="UP000694580">
    <property type="component" value="Chromosome 9"/>
</dbReference>
<dbReference type="Pfam" id="PF07679">
    <property type="entry name" value="I-set"/>
    <property type="match status" value="1"/>
</dbReference>
<evidence type="ECO:0000256" key="1">
    <source>
        <dbReference type="ARBA" id="ARBA00023319"/>
    </source>
</evidence>
<dbReference type="SMART" id="SM00408">
    <property type="entry name" value="IGc2"/>
    <property type="match status" value="1"/>
</dbReference>
<dbReference type="InterPro" id="IPR013783">
    <property type="entry name" value="Ig-like_fold"/>
</dbReference>
<reference evidence="3" key="2">
    <citation type="submission" date="2025-08" db="UniProtKB">
        <authorList>
            <consortium name="Ensembl"/>
        </authorList>
    </citation>
    <scope>IDENTIFICATION</scope>
</reference>
<dbReference type="Ensembl" id="ENSDCDT00010072847.1">
    <property type="protein sequence ID" value="ENSDCDP00010062064.1"/>
    <property type="gene ID" value="ENSDCDG00010034148.1"/>
</dbReference>
<name>A0AAY4EYG9_9TELE</name>
<dbReference type="InterPro" id="IPR013098">
    <property type="entry name" value="Ig_I-set"/>
</dbReference>
<proteinExistence type="predicted"/>
<dbReference type="SMART" id="SM00409">
    <property type="entry name" value="IG"/>
    <property type="match status" value="1"/>
</dbReference>
<accession>A0AAY4EYG9</accession>
<dbReference type="InterPro" id="IPR007110">
    <property type="entry name" value="Ig-like_dom"/>
</dbReference>
<dbReference type="InterPro" id="IPR036179">
    <property type="entry name" value="Ig-like_dom_sf"/>
</dbReference>
<reference evidence="3" key="3">
    <citation type="submission" date="2025-09" db="UniProtKB">
        <authorList>
            <consortium name="Ensembl"/>
        </authorList>
    </citation>
    <scope>IDENTIFICATION</scope>
</reference>
<organism evidence="3 4">
    <name type="scientific">Denticeps clupeoides</name>
    <name type="common">denticle herring</name>
    <dbReference type="NCBI Taxonomy" id="299321"/>
    <lineage>
        <taxon>Eukaryota</taxon>
        <taxon>Metazoa</taxon>
        <taxon>Chordata</taxon>
        <taxon>Craniata</taxon>
        <taxon>Vertebrata</taxon>
        <taxon>Euteleostomi</taxon>
        <taxon>Actinopterygii</taxon>
        <taxon>Neopterygii</taxon>
        <taxon>Teleostei</taxon>
        <taxon>Clupei</taxon>
        <taxon>Clupeiformes</taxon>
        <taxon>Denticipitoidei</taxon>
        <taxon>Denticipitidae</taxon>
        <taxon>Denticeps</taxon>
    </lineage>
</organism>
<dbReference type="PANTHER" id="PTHR47633">
    <property type="entry name" value="IMMUNOGLOBULIN"/>
    <property type="match status" value="1"/>
</dbReference>
<dbReference type="AlphaFoldDB" id="A0AAY4EYG9"/>
<keyword evidence="1" id="KW-0393">Immunoglobulin domain</keyword>
<evidence type="ECO:0000259" key="2">
    <source>
        <dbReference type="PROSITE" id="PS50835"/>
    </source>
</evidence>
<keyword evidence="4" id="KW-1185">Reference proteome</keyword>
<dbReference type="InterPro" id="IPR003598">
    <property type="entry name" value="Ig_sub2"/>
</dbReference>
<dbReference type="GeneTree" id="ENSGT01040000241217"/>
<reference evidence="3 4" key="1">
    <citation type="submission" date="2020-06" db="EMBL/GenBank/DDBJ databases">
        <authorList>
            <consortium name="Wellcome Sanger Institute Data Sharing"/>
        </authorList>
    </citation>
    <scope>NUCLEOTIDE SEQUENCE [LARGE SCALE GENOMIC DNA]</scope>
</reference>
<dbReference type="SUPFAM" id="SSF48726">
    <property type="entry name" value="Immunoglobulin"/>
    <property type="match status" value="1"/>
</dbReference>
<sequence>MAAIHALPKTKQAVTSALVSVVKHGQNALYECQVVGTPEIDIYWFKDGNEISSSSKYKIEFAKSLARFEICGADSKDSGVYYCEARNEAGSESCSMELKVKG</sequence>
<dbReference type="PROSITE" id="PS50835">
    <property type="entry name" value="IG_LIKE"/>
    <property type="match status" value="1"/>
</dbReference>
<protein>
    <recommendedName>
        <fullName evidence="2">Ig-like domain-containing protein</fullName>
    </recommendedName>
</protein>
<feature type="domain" description="Ig-like" evidence="2">
    <location>
        <begin position="8"/>
        <end position="99"/>
    </location>
</feature>
<dbReference type="GO" id="GO:0003007">
    <property type="term" value="P:heart morphogenesis"/>
    <property type="evidence" value="ECO:0007669"/>
    <property type="project" value="UniProtKB-ARBA"/>
</dbReference>
<dbReference type="InterPro" id="IPR003599">
    <property type="entry name" value="Ig_sub"/>
</dbReference>
<dbReference type="FunFam" id="2.60.40.10:FF:000107">
    <property type="entry name" value="Myosin, light chain kinase a"/>
    <property type="match status" value="1"/>
</dbReference>
<evidence type="ECO:0000313" key="3">
    <source>
        <dbReference type="Ensembl" id="ENSDCDP00010062064.1"/>
    </source>
</evidence>